<proteinExistence type="predicted"/>
<dbReference type="EMBL" id="SZPX01000007">
    <property type="protein sequence ID" value="TKI68564.1"/>
    <property type="molecule type" value="Genomic_DNA"/>
</dbReference>
<dbReference type="Pfam" id="PF03625">
    <property type="entry name" value="DUF302"/>
    <property type="match status" value="1"/>
</dbReference>
<dbReference type="Gene3D" id="3.30.310.70">
    <property type="entry name" value="TT1751-like domain"/>
    <property type="match status" value="1"/>
</dbReference>
<dbReference type="Proteomes" id="UP000309561">
    <property type="component" value="Unassembled WGS sequence"/>
</dbReference>
<dbReference type="AlphaFoldDB" id="A0A4U2Z435"/>
<dbReference type="CDD" id="cd14797">
    <property type="entry name" value="DUF302"/>
    <property type="match status" value="1"/>
</dbReference>
<evidence type="ECO:0000313" key="3">
    <source>
        <dbReference type="Proteomes" id="UP000309561"/>
    </source>
</evidence>
<dbReference type="InterPro" id="IPR035923">
    <property type="entry name" value="TT1751-like_sf"/>
</dbReference>
<dbReference type="RefSeq" id="WP_137014499.1">
    <property type="nucleotide sequence ID" value="NZ_SZPX01000007.1"/>
</dbReference>
<reference evidence="2 3" key="1">
    <citation type="submission" date="2019-04" db="EMBL/GenBank/DDBJ databases">
        <title>Sulfurimonas crateris sp. nov. a facultative anaerobic sulfur-oxidizing chemolithautotrophic bacterium isolated from a terrestrial mud vulcano.</title>
        <authorList>
            <person name="Ratnikova N.M."/>
            <person name="Slobodkin A.I."/>
            <person name="Merkel A.Y."/>
            <person name="Novikov A."/>
            <person name="Bonch-Osmolovskaya E.A."/>
            <person name="Slobodkina G.B."/>
        </authorList>
    </citation>
    <scope>NUCLEOTIDE SEQUENCE [LARGE SCALE GENOMIC DNA]</scope>
    <source>
        <strain evidence="2 3">SN118</strain>
    </source>
</reference>
<feature type="domain" description="DUF302" evidence="1">
    <location>
        <begin position="105"/>
        <end position="154"/>
    </location>
</feature>
<name>A0A4U2Z435_9BACT</name>
<dbReference type="SUPFAM" id="SSF103247">
    <property type="entry name" value="TT1751-like"/>
    <property type="match status" value="1"/>
</dbReference>
<protein>
    <submittedName>
        <fullName evidence="2">DUF302 domain-containing protein</fullName>
    </submittedName>
</protein>
<organism evidence="2 3">
    <name type="scientific">Sulfurimonas crateris</name>
    <dbReference type="NCBI Taxonomy" id="2574727"/>
    <lineage>
        <taxon>Bacteria</taxon>
        <taxon>Pseudomonadati</taxon>
        <taxon>Campylobacterota</taxon>
        <taxon>Epsilonproteobacteria</taxon>
        <taxon>Campylobacterales</taxon>
        <taxon>Sulfurimonadaceae</taxon>
        <taxon>Sulfurimonas</taxon>
    </lineage>
</organism>
<sequence length="195" mass="22060">MLRNIMMGLSTLMVAFVFSGCSYLNMGKVFVFDFSGETRTAYAKMMGTIGETGDPAQAMMLEFKVVDDVTEEEVIESIQSVALEYNMMVVGEKNMFNLEDAKAEEVKHARIIELCSLSVAKKMFNHSRYYGGFMPCRIVFVEYGNGDRYLITMDMTLALYGGTDKKPINDDLFEDMLRVKEAMEKIPEKAARGDF</sequence>
<evidence type="ECO:0000259" key="1">
    <source>
        <dbReference type="Pfam" id="PF03625"/>
    </source>
</evidence>
<evidence type="ECO:0000313" key="2">
    <source>
        <dbReference type="EMBL" id="TKI68564.1"/>
    </source>
</evidence>
<dbReference type="PROSITE" id="PS51257">
    <property type="entry name" value="PROKAR_LIPOPROTEIN"/>
    <property type="match status" value="1"/>
</dbReference>
<accession>A0A4U2Z435</accession>
<keyword evidence="3" id="KW-1185">Reference proteome</keyword>
<comment type="caution">
    <text evidence="2">The sequence shown here is derived from an EMBL/GenBank/DDBJ whole genome shotgun (WGS) entry which is preliminary data.</text>
</comment>
<dbReference type="InterPro" id="IPR005180">
    <property type="entry name" value="DUF302"/>
</dbReference>
<dbReference type="OrthoDB" id="9783833at2"/>
<gene>
    <name evidence="2" type="ORF">FCU45_09065</name>
</gene>